<dbReference type="InterPro" id="IPR010930">
    <property type="entry name" value="Flg_bb/hook_C_dom"/>
</dbReference>
<keyword evidence="10" id="KW-0969">Cilium</keyword>
<evidence type="ECO:0000256" key="6">
    <source>
        <dbReference type="RuleBase" id="RU362116"/>
    </source>
</evidence>
<sequence length="258" mass="27578">MLRALRTAALGMSAQQTSVDNTANNLANANTTGFKRATVVFQDLLYQSVQRGGEGDQRPAAMQLGSGSAIVATQRTFLQGSLMQTGNSLDLAVNGEGFLQARRPDGSVVYTRDGAFTLDADGRIVTQSGLALEPDLEVPPETQEIQISSDGVVRVRLQNEPDALEIGRIEVAQFSNPAGLRSIGANLYEQTEASGEPQIGPPAEGGAGLLQQGFLETSNVDVVQEMVDLITAQRAYEMNSKMITTSEEMLQIANSMKR</sequence>
<comment type="subcellular location">
    <subcellularLocation>
        <location evidence="1 6">Bacterial flagellum basal body</location>
    </subcellularLocation>
</comment>
<name>A0ABU3BR56_9BACT</name>
<gene>
    <name evidence="10" type="primary">flgG</name>
    <name evidence="10" type="ORF">RM540_08435</name>
</gene>
<evidence type="ECO:0000259" key="8">
    <source>
        <dbReference type="Pfam" id="PF06429"/>
    </source>
</evidence>
<keyword evidence="11" id="KW-1185">Reference proteome</keyword>
<evidence type="ECO:0000259" key="9">
    <source>
        <dbReference type="Pfam" id="PF22692"/>
    </source>
</evidence>
<reference evidence="10 11" key="1">
    <citation type="submission" date="2023-09" db="EMBL/GenBank/DDBJ databases">
        <authorList>
            <person name="Rey-Velasco X."/>
        </authorList>
    </citation>
    <scope>NUCLEOTIDE SEQUENCE [LARGE SCALE GENOMIC DNA]</scope>
    <source>
        <strain evidence="10 11">F394</strain>
    </source>
</reference>
<comment type="similarity">
    <text evidence="2 6">Belongs to the flagella basal body rod proteins family.</text>
</comment>
<comment type="caution">
    <text evidence="10">The sequence shown here is derived from an EMBL/GenBank/DDBJ whole genome shotgun (WGS) entry which is preliminary data.</text>
</comment>
<dbReference type="Pfam" id="PF00460">
    <property type="entry name" value="Flg_bb_rod"/>
    <property type="match status" value="1"/>
</dbReference>
<dbReference type="NCBIfam" id="TIGR02490">
    <property type="entry name" value="flgF"/>
    <property type="match status" value="1"/>
</dbReference>
<dbReference type="NCBIfam" id="TIGR03506">
    <property type="entry name" value="FlgEFG_subfam"/>
    <property type="match status" value="2"/>
</dbReference>
<dbReference type="EMBL" id="JAVRHT010000016">
    <property type="protein sequence ID" value="MDT0631769.1"/>
    <property type="molecule type" value="Genomic_DNA"/>
</dbReference>
<dbReference type="InterPro" id="IPR012836">
    <property type="entry name" value="FlgF"/>
</dbReference>
<dbReference type="SUPFAM" id="SSF117143">
    <property type="entry name" value="Flagellar hook protein flgE"/>
    <property type="match status" value="1"/>
</dbReference>
<evidence type="ECO:0000313" key="10">
    <source>
        <dbReference type="EMBL" id="MDT0631769.1"/>
    </source>
</evidence>
<dbReference type="Pfam" id="PF22692">
    <property type="entry name" value="LlgE_F_G_D1"/>
    <property type="match status" value="1"/>
</dbReference>
<keyword evidence="4 6" id="KW-0975">Bacterial flagellum</keyword>
<evidence type="ECO:0000313" key="11">
    <source>
        <dbReference type="Proteomes" id="UP001267426"/>
    </source>
</evidence>
<keyword evidence="10" id="KW-0282">Flagellum</keyword>
<dbReference type="Pfam" id="PF06429">
    <property type="entry name" value="Flg_bbr_C"/>
    <property type="match status" value="1"/>
</dbReference>
<dbReference type="InterPro" id="IPR020013">
    <property type="entry name" value="Flagellar_FlgE/F/G"/>
</dbReference>
<feature type="domain" description="Flagellar basal-body/hook protein C-terminal" evidence="8">
    <location>
        <begin position="211"/>
        <end position="256"/>
    </location>
</feature>
<dbReference type="InterPro" id="IPR012834">
    <property type="entry name" value="FlgG_G_neg"/>
</dbReference>
<keyword evidence="10" id="KW-0966">Cell projection</keyword>
<dbReference type="RefSeq" id="WP_311663113.1">
    <property type="nucleotide sequence ID" value="NZ_JAVRHT010000016.1"/>
</dbReference>
<dbReference type="InterPro" id="IPR037925">
    <property type="entry name" value="FlgE/F/G-like"/>
</dbReference>
<feature type="domain" description="Flagellar hook protein FlgE/F/G-like D1" evidence="9">
    <location>
        <begin position="92"/>
        <end position="155"/>
    </location>
</feature>
<evidence type="ECO:0000259" key="7">
    <source>
        <dbReference type="Pfam" id="PF00460"/>
    </source>
</evidence>
<organism evidence="10 11">
    <name type="scientific">Rubrivirga litoralis</name>
    <dbReference type="NCBI Taxonomy" id="3075598"/>
    <lineage>
        <taxon>Bacteria</taxon>
        <taxon>Pseudomonadati</taxon>
        <taxon>Rhodothermota</taxon>
        <taxon>Rhodothermia</taxon>
        <taxon>Rhodothermales</taxon>
        <taxon>Rubricoccaceae</taxon>
        <taxon>Rubrivirga</taxon>
    </lineage>
</organism>
<evidence type="ECO:0000256" key="5">
    <source>
        <dbReference type="NCBIfam" id="TIGR02488"/>
    </source>
</evidence>
<dbReference type="InterPro" id="IPR001444">
    <property type="entry name" value="Flag_bb_rod_N"/>
</dbReference>
<dbReference type="PANTHER" id="PTHR30435:SF19">
    <property type="entry name" value="FLAGELLAR BASAL-BODY ROD PROTEIN FLGG"/>
    <property type="match status" value="1"/>
</dbReference>
<feature type="domain" description="Flagellar basal body rod protein N-terminal" evidence="7">
    <location>
        <begin position="5"/>
        <end position="35"/>
    </location>
</feature>
<evidence type="ECO:0000256" key="2">
    <source>
        <dbReference type="ARBA" id="ARBA00009677"/>
    </source>
</evidence>
<dbReference type="NCBIfam" id="TIGR02488">
    <property type="entry name" value="flgG_G_neg"/>
    <property type="match status" value="1"/>
</dbReference>
<evidence type="ECO:0000256" key="3">
    <source>
        <dbReference type="ARBA" id="ARBA00017948"/>
    </source>
</evidence>
<dbReference type="PANTHER" id="PTHR30435">
    <property type="entry name" value="FLAGELLAR PROTEIN"/>
    <property type="match status" value="1"/>
</dbReference>
<evidence type="ECO:0000256" key="4">
    <source>
        <dbReference type="ARBA" id="ARBA00023143"/>
    </source>
</evidence>
<proteinExistence type="inferred from homology"/>
<dbReference type="Proteomes" id="UP001267426">
    <property type="component" value="Unassembled WGS sequence"/>
</dbReference>
<evidence type="ECO:0000256" key="1">
    <source>
        <dbReference type="ARBA" id="ARBA00004117"/>
    </source>
</evidence>
<dbReference type="InterPro" id="IPR053967">
    <property type="entry name" value="LlgE_F_G-like_D1"/>
</dbReference>
<accession>A0ABU3BR56</accession>
<protein>
    <recommendedName>
        <fullName evidence="3 5">Flagellar basal-body rod protein FlgG</fullName>
    </recommendedName>
</protein>